<dbReference type="Gene3D" id="3.90.1200.10">
    <property type="match status" value="1"/>
</dbReference>
<evidence type="ECO:0000313" key="5">
    <source>
        <dbReference type="EMBL" id="TMM57203.1"/>
    </source>
</evidence>
<dbReference type="Proteomes" id="UP000310314">
    <property type="component" value="Unassembled WGS sequence"/>
</dbReference>
<dbReference type="Pfam" id="PF01636">
    <property type="entry name" value="APH"/>
    <property type="match status" value="1"/>
</dbReference>
<dbReference type="PANTHER" id="PTHR45688:SF13">
    <property type="entry name" value="ALANINE--GLYOXYLATE AMINOTRANSFERASE 2-LIKE"/>
    <property type="match status" value="1"/>
</dbReference>
<evidence type="ECO:0000259" key="4">
    <source>
        <dbReference type="Pfam" id="PF01636"/>
    </source>
</evidence>
<dbReference type="SUPFAM" id="SSF53383">
    <property type="entry name" value="PLP-dependent transferases"/>
    <property type="match status" value="1"/>
</dbReference>
<dbReference type="InterPro" id="IPR049704">
    <property type="entry name" value="Aminotrans_3_PPA_site"/>
</dbReference>
<dbReference type="PROSITE" id="PS00600">
    <property type="entry name" value="AA_TRANSFER_CLASS_3"/>
    <property type="match status" value="1"/>
</dbReference>
<comment type="caution">
    <text evidence="5">The sequence shown here is derived from an EMBL/GenBank/DDBJ whole genome shotgun (WGS) entry which is preliminary data.</text>
</comment>
<gene>
    <name evidence="5" type="ORF">FEE95_11990</name>
</gene>
<dbReference type="PANTHER" id="PTHR45688">
    <property type="match status" value="1"/>
</dbReference>
<sequence length="752" mass="84923">MNIYEVLSDYFGITDATITKLEGYDSINYKIKSKKGTYVLKQNAFSEETLALLQSENQLFETLQVLDGYDFPTAIPSLKNESVIVEEKQIFRLLSFIEGEFLGDVDHTPVLLHSFGVFLAKMDMQIHEKYHPAIVGKETQWDLKEFSSNYQYIEYITNPKDRSLVDYFFLQFDEHVYPVKDKLRKGIIHNDGNDWNVLTKNDKISGIIDFGDMCHSWLINEVAIAITYVMMGKENPLEIASHVIKGYHSIFHFEEKELDILYYLVAARLCTSVCNSAHAKTLKPDSEYITISEKPAWELLYKWISISPIKAKDFFREAAGFPPIRKKEDSQQLYRRKKNFSNALSLSYSNPIQMQKSAFQYMYDADGNTYLDAYNNIMLAGHCHPKVVRAGQKSMAKLNTNTRYLYNELLSYSEKLLVKFPENLNKVFFVNSGSAASDLAIRMATNHSQRQKVMVLEHGYHGNTRIGIDISHYKYNHEGGTGKQEYILATPMPKAFESGYPDNGTAGDFFAKQTREQIKANTNQIAAFIAEPIVGCGGQVPLANGYLQQVYQAIRVQGGICISDEVQVGFGRLGDYFWGYEMFDVIPDMVILGKPMANGHPIGAVVTTTEIAESFDNGLEFFSSFGGNPVSCAVGEAVLDVIEEEGLQEHAKKVGDYLLGRLKDLQIEYPEILDVRGSGLFIGIEMGSTHEVSSTQLAARIKNGLRESHILISTDGPEDNVLKIKPPLSFNLLDADKLVFHISQQLYLFLKS</sequence>
<evidence type="ECO:0000313" key="6">
    <source>
        <dbReference type="Proteomes" id="UP000310314"/>
    </source>
</evidence>
<reference evidence="5 6" key="1">
    <citation type="submission" date="2019-05" db="EMBL/GenBank/DDBJ databases">
        <authorList>
            <person name="Zhang J.-Y."/>
            <person name="Feg X."/>
            <person name="Du Z.-J."/>
        </authorList>
    </citation>
    <scope>NUCLEOTIDE SEQUENCE [LARGE SCALE GENOMIC DNA]</scope>
    <source>
        <strain evidence="5 6">RZ26</strain>
    </source>
</reference>
<dbReference type="RefSeq" id="WP_138658185.1">
    <property type="nucleotide sequence ID" value="NZ_VATY01000002.1"/>
</dbReference>
<dbReference type="GO" id="GO:0008483">
    <property type="term" value="F:transaminase activity"/>
    <property type="evidence" value="ECO:0007669"/>
    <property type="project" value="UniProtKB-KW"/>
</dbReference>
<comment type="cofactor">
    <cofactor evidence="1">
        <name>pyridoxal 5'-phosphate</name>
        <dbReference type="ChEBI" id="CHEBI:597326"/>
    </cofactor>
</comment>
<comment type="similarity">
    <text evidence="2">Belongs to the class-III pyridoxal-phosphate-dependent aminotransferase family.</text>
</comment>
<dbReference type="EMBL" id="VATY01000002">
    <property type="protein sequence ID" value="TMM57203.1"/>
    <property type="molecule type" value="Genomic_DNA"/>
</dbReference>
<keyword evidence="5" id="KW-0032">Aminotransferase</keyword>
<proteinExistence type="inferred from homology"/>
<dbReference type="AlphaFoldDB" id="A0A5S3PTG2"/>
<dbReference type="InterPro" id="IPR015422">
    <property type="entry name" value="PyrdxlP-dep_Trfase_small"/>
</dbReference>
<dbReference type="Gene3D" id="3.90.1150.10">
    <property type="entry name" value="Aspartate Aminotransferase, domain 1"/>
    <property type="match status" value="1"/>
</dbReference>
<keyword evidence="5" id="KW-0808">Transferase</keyword>
<keyword evidence="6" id="KW-1185">Reference proteome</keyword>
<dbReference type="GO" id="GO:0030170">
    <property type="term" value="F:pyridoxal phosphate binding"/>
    <property type="evidence" value="ECO:0007669"/>
    <property type="project" value="InterPro"/>
</dbReference>
<dbReference type="InterPro" id="IPR002575">
    <property type="entry name" value="Aminoglycoside_PTrfase"/>
</dbReference>
<evidence type="ECO:0000256" key="1">
    <source>
        <dbReference type="ARBA" id="ARBA00001933"/>
    </source>
</evidence>
<dbReference type="CDD" id="cd00610">
    <property type="entry name" value="OAT_like"/>
    <property type="match status" value="1"/>
</dbReference>
<accession>A0A5S3PTG2</accession>
<feature type="domain" description="Aminoglycoside phosphotransferase" evidence="4">
    <location>
        <begin position="22"/>
        <end position="236"/>
    </location>
</feature>
<dbReference type="InterPro" id="IPR015424">
    <property type="entry name" value="PyrdxlP-dep_Trfase"/>
</dbReference>
<name>A0A5S3PTG2_9FLAO</name>
<dbReference type="InterPro" id="IPR011009">
    <property type="entry name" value="Kinase-like_dom_sf"/>
</dbReference>
<keyword evidence="3" id="KW-0663">Pyridoxal phosphate</keyword>
<dbReference type="SUPFAM" id="SSF56112">
    <property type="entry name" value="Protein kinase-like (PK-like)"/>
    <property type="match status" value="1"/>
</dbReference>
<dbReference type="InterPro" id="IPR005814">
    <property type="entry name" value="Aminotrans_3"/>
</dbReference>
<dbReference type="Gene3D" id="3.40.640.10">
    <property type="entry name" value="Type I PLP-dependent aspartate aminotransferase-like (Major domain)"/>
    <property type="match status" value="1"/>
</dbReference>
<organism evidence="5 6">
    <name type="scientific">Maribacter algarum</name>
    <name type="common">ex Zhang et al. 2020</name>
    <dbReference type="NCBI Taxonomy" id="2578118"/>
    <lineage>
        <taxon>Bacteria</taxon>
        <taxon>Pseudomonadati</taxon>
        <taxon>Bacteroidota</taxon>
        <taxon>Flavobacteriia</taxon>
        <taxon>Flavobacteriales</taxon>
        <taxon>Flavobacteriaceae</taxon>
        <taxon>Maribacter</taxon>
    </lineage>
</organism>
<protein>
    <submittedName>
        <fullName evidence="5">Aminotransferase class III-fold pyridoxal phosphate-dependent enzyme</fullName>
    </submittedName>
</protein>
<dbReference type="Pfam" id="PF00202">
    <property type="entry name" value="Aminotran_3"/>
    <property type="match status" value="1"/>
</dbReference>
<dbReference type="InterPro" id="IPR015421">
    <property type="entry name" value="PyrdxlP-dep_Trfase_major"/>
</dbReference>
<dbReference type="OrthoDB" id="9801052at2"/>
<evidence type="ECO:0000256" key="3">
    <source>
        <dbReference type="ARBA" id="ARBA00022898"/>
    </source>
</evidence>
<evidence type="ECO:0000256" key="2">
    <source>
        <dbReference type="ARBA" id="ARBA00008954"/>
    </source>
</evidence>